<evidence type="ECO:0000313" key="4">
    <source>
        <dbReference type="Proteomes" id="UP000298225"/>
    </source>
</evidence>
<reference evidence="1 4" key="1">
    <citation type="submission" date="2019-03" db="EMBL/GenBank/DDBJ databases">
        <title>Bradyrhizobium strains diversity isolated from Chamaecrista fasciculata.</title>
        <authorList>
            <person name="Urquiaga M.C.O."/>
            <person name="Hungria M."/>
            <person name="Delamuta J.R.M."/>
        </authorList>
    </citation>
    <scope>NUCLEOTIDE SEQUENCE [LARGE SCALE GENOMIC DNA]</scope>
    <source>
        <strain evidence="1 4">CNPSo 3424</strain>
    </source>
</reference>
<sequence length="203" mass="22659">MAKKREIGKCVHCVKEGVELTSDHMFPKAWYPYATPETLERWTFPSCFGCNQRFSKIEGDLLNRVALALDTKHEASQGLADAALRAMDPKAGRDEKDAAARAARGKKMLAEMFKGEAIPEGQIMPGLGERWGRPKTEQLAINIPRASFDAMTEKIVRGLAYREDGQFIEAPYKIETFIAEDEAAKVVKELLDKAGKESNARRV</sequence>
<evidence type="ECO:0000313" key="1">
    <source>
        <dbReference type="EMBL" id="TFV30148.1"/>
    </source>
</evidence>
<name>A0A4Y9KQ39_9BRAD</name>
<dbReference type="Proteomes" id="UP000298225">
    <property type="component" value="Unassembled WGS sequence"/>
</dbReference>
<accession>A0A4Y9KQ39</accession>
<proteinExistence type="predicted"/>
<dbReference type="AlphaFoldDB" id="A0A4Y9KQ39"/>
<reference evidence="2 3" key="2">
    <citation type="submission" date="2019-03" db="EMBL/GenBank/DDBJ databases">
        <title>Bradyrhizobium strains diversity.</title>
        <authorList>
            <person name="Urquiaga M.C.O."/>
            <person name="Hungria M."/>
            <person name="Delamuta J.R.M."/>
            <person name="Klepa M.S."/>
        </authorList>
    </citation>
    <scope>NUCLEOTIDE SEQUENCE [LARGE SCALE GENOMIC DNA]</scope>
    <source>
        <strain evidence="2 3">CNPSo 3426</strain>
    </source>
</reference>
<organism evidence="1 4">
    <name type="scientific">Bradyrhizobium frederickii</name>
    <dbReference type="NCBI Taxonomy" id="2560054"/>
    <lineage>
        <taxon>Bacteria</taxon>
        <taxon>Pseudomonadati</taxon>
        <taxon>Pseudomonadota</taxon>
        <taxon>Alphaproteobacteria</taxon>
        <taxon>Hyphomicrobiales</taxon>
        <taxon>Nitrobacteraceae</taxon>
        <taxon>Bradyrhizobium</taxon>
    </lineage>
</organism>
<keyword evidence="4" id="KW-1185">Reference proteome</keyword>
<evidence type="ECO:0000313" key="3">
    <source>
        <dbReference type="Proteomes" id="UP000297700"/>
    </source>
</evidence>
<accession>A0A4Y9NVD4</accession>
<gene>
    <name evidence="2" type="ORF">E4K64_30685</name>
    <name evidence="1" type="ORF">E4K66_36630</name>
</gene>
<comment type="caution">
    <text evidence="1">The sequence shown here is derived from an EMBL/GenBank/DDBJ whole genome shotgun (WGS) entry which is preliminary data.</text>
</comment>
<dbReference type="RefSeq" id="WP_126261712.1">
    <property type="nucleotide sequence ID" value="NZ_SPQS01000022.1"/>
</dbReference>
<dbReference type="EMBL" id="SPQS01000022">
    <property type="protein sequence ID" value="TFV70225.1"/>
    <property type="molecule type" value="Genomic_DNA"/>
</dbReference>
<dbReference type="OrthoDB" id="7593432at2"/>
<dbReference type="Proteomes" id="UP000297700">
    <property type="component" value="Unassembled WGS sequence"/>
</dbReference>
<evidence type="ECO:0000313" key="2">
    <source>
        <dbReference type="EMBL" id="TFV70225.1"/>
    </source>
</evidence>
<protein>
    <recommendedName>
        <fullName evidence="5">HNH endonuclease</fullName>
    </recommendedName>
</protein>
<dbReference type="EMBL" id="SPQU01000041">
    <property type="protein sequence ID" value="TFV30148.1"/>
    <property type="molecule type" value="Genomic_DNA"/>
</dbReference>
<evidence type="ECO:0008006" key="5">
    <source>
        <dbReference type="Google" id="ProtNLM"/>
    </source>
</evidence>